<gene>
    <name evidence="1" type="ORF">Fot_22458</name>
</gene>
<dbReference type="EMBL" id="JBFOLJ010000006">
    <property type="protein sequence ID" value="KAL2529857.1"/>
    <property type="molecule type" value="Genomic_DNA"/>
</dbReference>
<accession>A0ABD1UXR8</accession>
<comment type="caution">
    <text evidence="1">The sequence shown here is derived from an EMBL/GenBank/DDBJ whole genome shotgun (WGS) entry which is preliminary data.</text>
</comment>
<keyword evidence="2" id="KW-1185">Reference proteome</keyword>
<evidence type="ECO:0000313" key="2">
    <source>
        <dbReference type="Proteomes" id="UP001604277"/>
    </source>
</evidence>
<evidence type="ECO:0000313" key="1">
    <source>
        <dbReference type="EMBL" id="KAL2529857.1"/>
    </source>
</evidence>
<dbReference type="AlphaFoldDB" id="A0ABD1UXR8"/>
<name>A0ABD1UXR8_9LAMI</name>
<dbReference type="Proteomes" id="UP001604277">
    <property type="component" value="Unassembled WGS sequence"/>
</dbReference>
<sequence>MHLENQILRSELAISKNARARAIYDVAKSRTIQMACAQAQRKAESQLRACQNMVHAKDKELIEALAELSKSKGLLASLGVPGYVDPKDPAGTYEPYSFITYADVVFPDFKNPC</sequence>
<protein>
    <submittedName>
        <fullName evidence="1">Uncharacterized protein</fullName>
    </submittedName>
</protein>
<reference evidence="2" key="1">
    <citation type="submission" date="2024-07" db="EMBL/GenBank/DDBJ databases">
        <title>Two chromosome-level genome assemblies of Korean endemic species Abeliophyllum distichum and Forsythia ovata (Oleaceae).</title>
        <authorList>
            <person name="Jang H."/>
        </authorList>
    </citation>
    <scope>NUCLEOTIDE SEQUENCE [LARGE SCALE GENOMIC DNA]</scope>
</reference>
<proteinExistence type="predicted"/>
<organism evidence="1 2">
    <name type="scientific">Forsythia ovata</name>
    <dbReference type="NCBI Taxonomy" id="205694"/>
    <lineage>
        <taxon>Eukaryota</taxon>
        <taxon>Viridiplantae</taxon>
        <taxon>Streptophyta</taxon>
        <taxon>Embryophyta</taxon>
        <taxon>Tracheophyta</taxon>
        <taxon>Spermatophyta</taxon>
        <taxon>Magnoliopsida</taxon>
        <taxon>eudicotyledons</taxon>
        <taxon>Gunneridae</taxon>
        <taxon>Pentapetalae</taxon>
        <taxon>asterids</taxon>
        <taxon>lamiids</taxon>
        <taxon>Lamiales</taxon>
        <taxon>Oleaceae</taxon>
        <taxon>Forsythieae</taxon>
        <taxon>Forsythia</taxon>
    </lineage>
</organism>